<feature type="region of interest" description="Disordered" evidence="5">
    <location>
        <begin position="688"/>
        <end position="719"/>
    </location>
</feature>
<dbReference type="PANTHER" id="PTHR10015:SF206">
    <property type="entry name" value="HSF-TYPE DNA-BINDING DOMAIN-CONTAINING PROTEIN"/>
    <property type="match status" value="1"/>
</dbReference>
<reference evidence="7 8" key="1">
    <citation type="journal article" date="2021" name="Sci. Rep.">
        <title>The genome of the diatom Chaetoceros tenuissimus carries an ancient integrated fragment of an extant virus.</title>
        <authorList>
            <person name="Hongo Y."/>
            <person name="Kimura K."/>
            <person name="Takaki Y."/>
            <person name="Yoshida Y."/>
            <person name="Baba S."/>
            <person name="Kobayashi G."/>
            <person name="Nagasaki K."/>
            <person name="Hano T."/>
            <person name="Tomaru Y."/>
        </authorList>
    </citation>
    <scope>NUCLEOTIDE SEQUENCE [LARGE SCALE GENOMIC DNA]</scope>
    <source>
        <strain evidence="7 8">NIES-3715</strain>
    </source>
</reference>
<evidence type="ECO:0000256" key="2">
    <source>
        <dbReference type="ARBA" id="ARBA00023125"/>
    </source>
</evidence>
<dbReference type="GO" id="GO:0003700">
    <property type="term" value="F:DNA-binding transcription factor activity"/>
    <property type="evidence" value="ECO:0007669"/>
    <property type="project" value="InterPro"/>
</dbReference>
<feature type="domain" description="HSF-type DNA-binding" evidence="6">
    <location>
        <begin position="7"/>
        <end position="109"/>
    </location>
</feature>
<name>A0AAD3D890_9STRA</name>
<dbReference type="InterPro" id="IPR000232">
    <property type="entry name" value="HSF_DNA-bd"/>
</dbReference>
<dbReference type="AlphaFoldDB" id="A0AAD3D890"/>
<dbReference type="PANTHER" id="PTHR10015">
    <property type="entry name" value="HEAT SHOCK TRANSCRIPTION FACTOR"/>
    <property type="match status" value="1"/>
</dbReference>
<organism evidence="7 8">
    <name type="scientific">Chaetoceros tenuissimus</name>
    <dbReference type="NCBI Taxonomy" id="426638"/>
    <lineage>
        <taxon>Eukaryota</taxon>
        <taxon>Sar</taxon>
        <taxon>Stramenopiles</taxon>
        <taxon>Ochrophyta</taxon>
        <taxon>Bacillariophyta</taxon>
        <taxon>Coscinodiscophyceae</taxon>
        <taxon>Chaetocerotophycidae</taxon>
        <taxon>Chaetocerotales</taxon>
        <taxon>Chaetocerotaceae</taxon>
        <taxon>Chaetoceros</taxon>
    </lineage>
</organism>
<evidence type="ECO:0000313" key="8">
    <source>
        <dbReference type="Proteomes" id="UP001054902"/>
    </source>
</evidence>
<evidence type="ECO:0000259" key="6">
    <source>
        <dbReference type="SMART" id="SM00415"/>
    </source>
</evidence>
<proteinExistence type="inferred from homology"/>
<evidence type="ECO:0000256" key="5">
    <source>
        <dbReference type="SAM" id="MobiDB-lite"/>
    </source>
</evidence>
<feature type="compositionally biased region" description="Polar residues" evidence="5">
    <location>
        <begin position="127"/>
        <end position="139"/>
    </location>
</feature>
<feature type="compositionally biased region" description="Polar residues" evidence="5">
    <location>
        <begin position="190"/>
        <end position="216"/>
    </location>
</feature>
<feature type="compositionally biased region" description="Polar residues" evidence="5">
    <location>
        <begin position="688"/>
        <end position="698"/>
    </location>
</feature>
<feature type="compositionally biased region" description="Low complexity" evidence="5">
    <location>
        <begin position="220"/>
        <end position="235"/>
    </location>
</feature>
<feature type="region of interest" description="Disordered" evidence="5">
    <location>
        <begin position="113"/>
        <end position="235"/>
    </location>
</feature>
<dbReference type="Pfam" id="PF00447">
    <property type="entry name" value="HSF_DNA-bind"/>
    <property type="match status" value="1"/>
</dbReference>
<dbReference type="GO" id="GO:0043565">
    <property type="term" value="F:sequence-specific DNA binding"/>
    <property type="evidence" value="ECO:0007669"/>
    <property type="project" value="InterPro"/>
</dbReference>
<dbReference type="InterPro" id="IPR036390">
    <property type="entry name" value="WH_DNA-bd_sf"/>
</dbReference>
<dbReference type="Gene3D" id="1.10.10.10">
    <property type="entry name" value="Winged helix-like DNA-binding domain superfamily/Winged helix DNA-binding domain"/>
    <property type="match status" value="1"/>
</dbReference>
<feature type="compositionally biased region" description="Low complexity" evidence="5">
    <location>
        <begin position="152"/>
        <end position="185"/>
    </location>
</feature>
<gene>
    <name evidence="7" type="ORF">CTEN210_16140</name>
</gene>
<accession>A0AAD3D890</accession>
<sequence>MSRASILAASFPFKVFKILEHIDLAAPQWKTIISWSDHGRSFRVHNRKKFESEIMPLYFKTKHYESFRKQLSIWGFKRINGVRHPDCGSYYHELFLRCNPSLCEKIERNAKPKADERGWSFPMQEPDFSSMQPMPQSNGEPAAIGSSDPANVTSSSATDTVVDTQPVSSDNSSFSSNFTPNSYTSGGAEISSQASQNRPYSNSSNYSDLQNPTLHQQFHPPTTTSSSSPGFPAMMPQAQIPQAQQMPQMPDSANNTASVFNMLMNQLPSDQRQLLQQQIIAQLGANAQSIMNTSTVNSNSNNMVAASASASPNLMQRTPSPNDAPNMINNTPNTMMQGSRANNFVLNPVNSNSEVLQISGVSSPANNMMQRTPSTNDASGMINNMNEIPSASKHLLRRSTSNNFNTSSMSRSGSNNNMLRRTTSNTTMQSHMLRRSTSNSLMPRTASQNTMKKSDSFLSKRKLMSQAMEQTEVHQHSLEGSKRSKNNLLSYSNSTPVFGQSSFHLSRSRNFNSRVNVTTNENDEDGSKKNFDWYGSSNRDLGGDTVSELKDFDTASILRDRSARNPLLSKKSASAFELNQQSSHALHRQRQDNFGLTKRNGSAFDIVEKSDANRQENTQNASVFEQHSNRLANNPFLQQLSSNGKLSSIGSTNTFGSSSDIPSGNDLGASIFDQHSSRLANNPFLQQLSSNGSINRPGSLTDLEPNISIPTMENRKNTEVGQVSGHDIYQKQNDQMDSNPFLQMMKTNANSGDTMTGGNISYFGASFGLGTLNEEQLNSSFETKSNKSNYATNSEFSASGSLLGSDHLRKVDELLKGYKELESAVSQTKRDSRTDMLNRFKEISSISAQSIQSINSDLQIEGLSDMPFDPKQLKSVFDDSST</sequence>
<dbReference type="SUPFAM" id="SSF46785">
    <property type="entry name" value="Winged helix' DNA-binding domain"/>
    <property type="match status" value="1"/>
</dbReference>
<dbReference type="EMBL" id="BLLK01000069">
    <property type="protein sequence ID" value="GFH59664.1"/>
    <property type="molecule type" value="Genomic_DNA"/>
</dbReference>
<dbReference type="GO" id="GO:0005634">
    <property type="term" value="C:nucleus"/>
    <property type="evidence" value="ECO:0007669"/>
    <property type="project" value="UniProtKB-SubCell"/>
</dbReference>
<evidence type="ECO:0000313" key="7">
    <source>
        <dbReference type="EMBL" id="GFH59664.1"/>
    </source>
</evidence>
<evidence type="ECO:0000256" key="1">
    <source>
        <dbReference type="ARBA" id="ARBA00004123"/>
    </source>
</evidence>
<dbReference type="Proteomes" id="UP001054902">
    <property type="component" value="Unassembled WGS sequence"/>
</dbReference>
<evidence type="ECO:0000256" key="4">
    <source>
        <dbReference type="RuleBase" id="RU004020"/>
    </source>
</evidence>
<keyword evidence="3" id="KW-0539">Nucleus</keyword>
<dbReference type="SMART" id="SM00415">
    <property type="entry name" value="HSF"/>
    <property type="match status" value="1"/>
</dbReference>
<feature type="region of interest" description="Disordered" evidence="5">
    <location>
        <begin position="517"/>
        <end position="537"/>
    </location>
</feature>
<comment type="caution">
    <text evidence="7">The sequence shown here is derived from an EMBL/GenBank/DDBJ whole genome shotgun (WGS) entry which is preliminary data.</text>
</comment>
<protein>
    <recommendedName>
        <fullName evidence="6">HSF-type DNA-binding domain-containing protein</fullName>
    </recommendedName>
</protein>
<dbReference type="InterPro" id="IPR036388">
    <property type="entry name" value="WH-like_DNA-bd_sf"/>
</dbReference>
<comment type="subcellular location">
    <subcellularLocation>
        <location evidence="1">Nucleus</location>
    </subcellularLocation>
</comment>
<feature type="compositionally biased region" description="Low complexity" evidence="5">
    <location>
        <begin position="403"/>
        <end position="417"/>
    </location>
</feature>
<comment type="similarity">
    <text evidence="4">Belongs to the HSF family.</text>
</comment>
<feature type="compositionally biased region" description="Polar residues" evidence="5">
    <location>
        <begin position="418"/>
        <end position="451"/>
    </location>
</feature>
<dbReference type="FunFam" id="1.10.10.10:FF:000479">
    <property type="entry name" value="Predicted protein"/>
    <property type="match status" value="1"/>
</dbReference>
<feature type="region of interest" description="Disordered" evidence="5">
    <location>
        <begin position="403"/>
        <end position="455"/>
    </location>
</feature>
<keyword evidence="8" id="KW-1185">Reference proteome</keyword>
<keyword evidence="2" id="KW-0238">DNA-binding</keyword>
<evidence type="ECO:0000256" key="3">
    <source>
        <dbReference type="ARBA" id="ARBA00023242"/>
    </source>
</evidence>